<dbReference type="InterPro" id="IPR036936">
    <property type="entry name" value="CRIB_dom_sf"/>
</dbReference>
<evidence type="ECO:0000313" key="3">
    <source>
        <dbReference type="EMBL" id="KZV32972.1"/>
    </source>
</evidence>
<evidence type="ECO:0000259" key="2">
    <source>
        <dbReference type="PROSITE" id="PS50108"/>
    </source>
</evidence>
<feature type="region of interest" description="Disordered" evidence="1">
    <location>
        <begin position="38"/>
        <end position="83"/>
    </location>
</feature>
<organism evidence="3 4">
    <name type="scientific">Dorcoceras hygrometricum</name>
    <dbReference type="NCBI Taxonomy" id="472368"/>
    <lineage>
        <taxon>Eukaryota</taxon>
        <taxon>Viridiplantae</taxon>
        <taxon>Streptophyta</taxon>
        <taxon>Embryophyta</taxon>
        <taxon>Tracheophyta</taxon>
        <taxon>Spermatophyta</taxon>
        <taxon>Magnoliopsida</taxon>
        <taxon>eudicotyledons</taxon>
        <taxon>Gunneridae</taxon>
        <taxon>Pentapetalae</taxon>
        <taxon>asterids</taxon>
        <taxon>lamiids</taxon>
        <taxon>Lamiales</taxon>
        <taxon>Gesneriaceae</taxon>
        <taxon>Didymocarpoideae</taxon>
        <taxon>Trichosporeae</taxon>
        <taxon>Loxocarpinae</taxon>
        <taxon>Dorcoceras</taxon>
    </lineage>
</organism>
<dbReference type="FunFam" id="3.90.810.10:FF:000029">
    <property type="entry name" value="Elongation factor Ts, mitochondrial"/>
    <property type="match status" value="1"/>
</dbReference>
<dbReference type="EMBL" id="KV006337">
    <property type="protein sequence ID" value="KZV32972.1"/>
    <property type="molecule type" value="Genomic_DNA"/>
</dbReference>
<evidence type="ECO:0000313" key="4">
    <source>
        <dbReference type="Proteomes" id="UP000250235"/>
    </source>
</evidence>
<dbReference type="OrthoDB" id="4206278at2759"/>
<feature type="domain" description="CRIB" evidence="2">
    <location>
        <begin position="25"/>
        <end position="38"/>
    </location>
</feature>
<dbReference type="Gene3D" id="3.90.810.10">
    <property type="entry name" value="CRIB domain"/>
    <property type="match status" value="1"/>
</dbReference>
<gene>
    <name evidence="3" type="ORF">F511_01483</name>
</gene>
<name>A0A2Z7BF54_9LAMI</name>
<dbReference type="AlphaFoldDB" id="A0A2Z7BF54"/>
<dbReference type="InterPro" id="IPR000095">
    <property type="entry name" value="CRIB_dom"/>
</dbReference>
<dbReference type="Proteomes" id="UP000250235">
    <property type="component" value="Unassembled WGS sequence"/>
</dbReference>
<evidence type="ECO:0000256" key="1">
    <source>
        <dbReference type="SAM" id="MobiDB-lite"/>
    </source>
</evidence>
<accession>A0A2Z7BF54</accession>
<reference evidence="3 4" key="1">
    <citation type="journal article" date="2015" name="Proc. Natl. Acad. Sci. U.S.A.">
        <title>The resurrection genome of Boea hygrometrica: A blueprint for survival of dehydration.</title>
        <authorList>
            <person name="Xiao L."/>
            <person name="Yang G."/>
            <person name="Zhang L."/>
            <person name="Yang X."/>
            <person name="Zhao S."/>
            <person name="Ji Z."/>
            <person name="Zhou Q."/>
            <person name="Hu M."/>
            <person name="Wang Y."/>
            <person name="Chen M."/>
            <person name="Xu Y."/>
            <person name="Jin H."/>
            <person name="Xiao X."/>
            <person name="Hu G."/>
            <person name="Bao F."/>
            <person name="Hu Y."/>
            <person name="Wan P."/>
            <person name="Li L."/>
            <person name="Deng X."/>
            <person name="Kuang T."/>
            <person name="Xiang C."/>
            <person name="Zhu J.K."/>
            <person name="Oliver M.J."/>
            <person name="He Y."/>
        </authorList>
    </citation>
    <scope>NUCLEOTIDE SEQUENCE [LARGE SCALE GENOMIC DNA]</scope>
    <source>
        <strain evidence="4">cv. XS01</strain>
    </source>
</reference>
<keyword evidence="4" id="KW-1185">Reference proteome</keyword>
<sequence>MKGLLKGLRYISQIFEDEKEEEMQIGLPTDVKHVAHVGWDGPSTSDPPSWMKEFKSESGFQSAPLGPPEDLGEDSEIKWVSQG</sequence>
<dbReference type="PANTHER" id="PTHR46325">
    <property type="entry name" value="CRIB DOMAIN-CONTAINING PROTEIN RIC8"/>
    <property type="match status" value="1"/>
</dbReference>
<dbReference type="PANTHER" id="PTHR46325:SF20">
    <property type="entry name" value="CRIB DOMAIN-CONTAINING PROTEIN RIC10"/>
    <property type="match status" value="1"/>
</dbReference>
<dbReference type="CDD" id="cd00132">
    <property type="entry name" value="CRIB"/>
    <property type="match status" value="1"/>
</dbReference>
<dbReference type="PROSITE" id="PS50108">
    <property type="entry name" value="CRIB"/>
    <property type="match status" value="1"/>
</dbReference>
<dbReference type="Pfam" id="PF00786">
    <property type="entry name" value="PBD"/>
    <property type="match status" value="1"/>
</dbReference>
<protein>
    <recommendedName>
        <fullName evidence="2">CRIB domain-containing protein</fullName>
    </recommendedName>
</protein>
<proteinExistence type="predicted"/>
<dbReference type="SMART" id="SM00285">
    <property type="entry name" value="PBD"/>
    <property type="match status" value="1"/>
</dbReference>